<reference evidence="2" key="1">
    <citation type="submission" date="2023-10" db="EMBL/GenBank/DDBJ databases">
        <title>Two new lytic phages for Micrococcus sp. strain 1402.</title>
        <authorList>
            <person name="Petrzik K."/>
        </authorList>
    </citation>
    <scope>NUCLEOTIDE SEQUENCE</scope>
</reference>
<dbReference type="EMBL" id="OR756648">
    <property type="protein sequence ID" value="WZE63407.1"/>
    <property type="molecule type" value="Genomic_DNA"/>
</dbReference>
<dbReference type="SUPFAM" id="SSF47413">
    <property type="entry name" value="lambda repressor-like DNA-binding domains"/>
    <property type="match status" value="1"/>
</dbReference>
<protein>
    <submittedName>
        <fullName evidence="2">Helix-turn-helix DNA-binding protein</fullName>
    </submittedName>
</protein>
<dbReference type="Gene3D" id="1.10.260.40">
    <property type="entry name" value="lambda repressor-like DNA-binding domains"/>
    <property type="match status" value="1"/>
</dbReference>
<dbReference type="PROSITE" id="PS50943">
    <property type="entry name" value="HTH_CROC1"/>
    <property type="match status" value="1"/>
</dbReference>
<organism evidence="2">
    <name type="scientific">Micrococcus phage Olihed</name>
    <dbReference type="NCBI Taxonomy" id="3092209"/>
    <lineage>
        <taxon>Viruses</taxon>
        <taxon>Duplodnaviria</taxon>
        <taxon>Heunggongvirae</taxon>
        <taxon>Uroviricota</taxon>
        <taxon>Caudoviricetes</taxon>
    </lineage>
</organism>
<accession>A0AAU6R606</accession>
<dbReference type="InterPro" id="IPR010982">
    <property type="entry name" value="Lambda_DNA-bd_dom_sf"/>
</dbReference>
<name>A0AAU6R606_9CAUD</name>
<proteinExistence type="predicted"/>
<keyword evidence="2" id="KW-0238">DNA-binding</keyword>
<dbReference type="CDD" id="cd00093">
    <property type="entry name" value="HTH_XRE"/>
    <property type="match status" value="1"/>
</dbReference>
<dbReference type="InterPro" id="IPR001387">
    <property type="entry name" value="Cro/C1-type_HTH"/>
</dbReference>
<sequence length="82" mass="8827">MTNTLLNKDVAGRLGLSESGVSRLRSGSRHPSLTVMQSIESAFGWTVQAQSDAIKNGTWTESFDGVLATHAEENQPEPEPAQ</sequence>
<feature type="domain" description="HTH cro/C1-type" evidence="1">
    <location>
        <begin position="8"/>
        <end position="50"/>
    </location>
</feature>
<evidence type="ECO:0000259" key="1">
    <source>
        <dbReference type="PROSITE" id="PS50943"/>
    </source>
</evidence>
<dbReference type="Pfam" id="PF01381">
    <property type="entry name" value="HTH_3"/>
    <property type="match status" value="1"/>
</dbReference>
<evidence type="ECO:0000313" key="2">
    <source>
        <dbReference type="EMBL" id="WZE63407.1"/>
    </source>
</evidence>
<dbReference type="GO" id="GO:0003677">
    <property type="term" value="F:DNA binding"/>
    <property type="evidence" value="ECO:0007669"/>
    <property type="project" value="UniProtKB-KW"/>
</dbReference>